<dbReference type="InterPro" id="IPR015421">
    <property type="entry name" value="PyrdxlP-dep_Trfase_major"/>
</dbReference>
<evidence type="ECO:0000313" key="7">
    <source>
        <dbReference type="Proteomes" id="UP000053859"/>
    </source>
</evidence>
<dbReference type="PROSITE" id="PS00105">
    <property type="entry name" value="AA_TRANSFER_CLASS_1"/>
    <property type="match status" value="1"/>
</dbReference>
<dbReference type="PANTHER" id="PTHR43643:SF3">
    <property type="entry name" value="HISTIDINOL-PHOSPHATE AMINOTRANSFERASE"/>
    <property type="match status" value="1"/>
</dbReference>
<evidence type="ECO:0000313" key="6">
    <source>
        <dbReference type="EMBL" id="GAP53269.1"/>
    </source>
</evidence>
<dbReference type="CDD" id="cd00609">
    <property type="entry name" value="AAT_like"/>
    <property type="match status" value="1"/>
</dbReference>
<dbReference type="NCBIfam" id="NF002878">
    <property type="entry name" value="PRK03321.1"/>
    <property type="match status" value="1"/>
</dbReference>
<dbReference type="SUPFAM" id="SSF53383">
    <property type="entry name" value="PLP-dependent transferases"/>
    <property type="match status" value="1"/>
</dbReference>
<evidence type="ECO:0000256" key="4">
    <source>
        <dbReference type="RuleBase" id="RU000481"/>
    </source>
</evidence>
<dbReference type="RefSeq" id="WP_059424795.1">
    <property type="nucleotide sequence ID" value="NZ_DF968533.1"/>
</dbReference>
<organism evidence="6 7">
    <name type="scientific">Streptomyces azureus</name>
    <dbReference type="NCBI Taxonomy" id="146537"/>
    <lineage>
        <taxon>Bacteria</taxon>
        <taxon>Bacillati</taxon>
        <taxon>Actinomycetota</taxon>
        <taxon>Actinomycetes</taxon>
        <taxon>Kitasatosporales</taxon>
        <taxon>Streptomycetaceae</taxon>
        <taxon>Streptomyces</taxon>
    </lineage>
</organism>
<keyword evidence="3" id="KW-0663">Pyridoxal phosphate</keyword>
<feature type="domain" description="Aminotransferase class I/classII large" evidence="5">
    <location>
        <begin position="15"/>
        <end position="325"/>
    </location>
</feature>
<sequence length="344" mass="37866">MTEAIGGTELGDVHQLSLNELPDVPIADLYHILQQSLHEVNRYPDPFSHKLARSIADTYSTSELDVVVGPGSSAILQQVIQWASPHRGDVVYAWPSFDAYPLVVHNAGAVPVEVPLKDYTHDLPRILDSITGDTRAVILCNPNNPTGTTVDTAGMLAFLREIPDHVVVVLDEAYREFAGAHTPDGCELYRDLPNMVVLRSFSKSYGLAGLRIGFALAHRDVARTLRGRLLPFSVSTVAEAAARAALEHRPEVLRHTARVIAERERMTQELRDQSWAVVPSEANFLWLPTGSQSDEFAAEAARNGIMVRSWKDQGVRVTVGDIKSNDVFLQFAERFAEKAGPAEV</sequence>
<dbReference type="PATRIC" id="fig|146537.3.peg.8609"/>
<dbReference type="InterPro" id="IPR015424">
    <property type="entry name" value="PyrdxlP-dep_Trfase"/>
</dbReference>
<dbReference type="Gene3D" id="3.90.1150.10">
    <property type="entry name" value="Aspartate Aminotransferase, domain 1"/>
    <property type="match status" value="1"/>
</dbReference>
<dbReference type="EC" id="2.6.1.-" evidence="4"/>
<comment type="cofactor">
    <cofactor evidence="4">
        <name>pyridoxal 5'-phosphate</name>
        <dbReference type="ChEBI" id="CHEBI:597326"/>
    </cofactor>
</comment>
<keyword evidence="1 4" id="KW-0032">Aminotransferase</keyword>
<dbReference type="InterPro" id="IPR024892">
    <property type="entry name" value="ArAT"/>
</dbReference>
<evidence type="ECO:0000256" key="3">
    <source>
        <dbReference type="ARBA" id="ARBA00022898"/>
    </source>
</evidence>
<dbReference type="InterPro" id="IPR050106">
    <property type="entry name" value="HistidinolP_aminotransfase"/>
</dbReference>
<dbReference type="Pfam" id="PF00155">
    <property type="entry name" value="Aminotran_1_2"/>
    <property type="match status" value="1"/>
</dbReference>
<dbReference type="Gene3D" id="3.40.640.10">
    <property type="entry name" value="Type I PLP-dependent aspartate aminotransferase-like (Major domain)"/>
    <property type="match status" value="1"/>
</dbReference>
<proteinExistence type="inferred from homology"/>
<reference evidence="6" key="1">
    <citation type="journal article" date="2015" name="Genome Announc.">
        <title>Draft Genome Sequence of Thiostrepton-Producing Streptomyces azureus ATCC 14921.</title>
        <authorList>
            <person name="Sakihara K."/>
            <person name="Maeda J."/>
            <person name="Tashiro K."/>
            <person name="Fujino Y."/>
            <person name="Kuhara S."/>
            <person name="Ohshima T."/>
            <person name="Ogata S."/>
            <person name="Doi K."/>
        </authorList>
    </citation>
    <scope>NUCLEOTIDE SEQUENCE [LARGE SCALE GENOMIC DNA]</scope>
    <source>
        <strain evidence="6">ATCC14921</strain>
    </source>
</reference>
<dbReference type="GO" id="GO:0008483">
    <property type="term" value="F:transaminase activity"/>
    <property type="evidence" value="ECO:0007669"/>
    <property type="project" value="UniProtKB-KW"/>
</dbReference>
<name>A0A0K8Q0J4_STRAJ</name>
<dbReference type="OrthoDB" id="9809616at2"/>
<dbReference type="InterPro" id="IPR004838">
    <property type="entry name" value="NHTrfase_class1_PyrdxlP-BS"/>
</dbReference>
<dbReference type="GO" id="GO:0030170">
    <property type="term" value="F:pyridoxal phosphate binding"/>
    <property type="evidence" value="ECO:0007669"/>
    <property type="project" value="InterPro"/>
</dbReference>
<evidence type="ECO:0000259" key="5">
    <source>
        <dbReference type="Pfam" id="PF00155"/>
    </source>
</evidence>
<evidence type="ECO:0000256" key="2">
    <source>
        <dbReference type="ARBA" id="ARBA00022679"/>
    </source>
</evidence>
<protein>
    <recommendedName>
        <fullName evidence="4">Aminotransferase</fullName>
        <ecNumber evidence="4">2.6.1.-</ecNumber>
    </recommendedName>
</protein>
<dbReference type="InterPro" id="IPR015422">
    <property type="entry name" value="PyrdxlP-dep_Trfase_small"/>
</dbReference>
<accession>A0A0K8Q0J4</accession>
<keyword evidence="7" id="KW-1185">Reference proteome</keyword>
<dbReference type="Proteomes" id="UP000053859">
    <property type="component" value="Unassembled WGS sequence"/>
</dbReference>
<evidence type="ECO:0000256" key="1">
    <source>
        <dbReference type="ARBA" id="ARBA00022576"/>
    </source>
</evidence>
<dbReference type="EMBL" id="DF968533">
    <property type="protein sequence ID" value="GAP53269.1"/>
    <property type="molecule type" value="Genomic_DNA"/>
</dbReference>
<gene>
    <name evidence="6" type="ORF">SAZU_8150</name>
</gene>
<dbReference type="InterPro" id="IPR004839">
    <property type="entry name" value="Aminotransferase_I/II_large"/>
</dbReference>
<dbReference type="PANTHER" id="PTHR43643">
    <property type="entry name" value="HISTIDINOL-PHOSPHATE AMINOTRANSFERASE 2"/>
    <property type="match status" value="1"/>
</dbReference>
<dbReference type="AlphaFoldDB" id="A0A0K8Q0J4"/>
<keyword evidence="2 4" id="KW-0808">Transferase</keyword>
<comment type="similarity">
    <text evidence="4">Belongs to the class-I pyridoxal-phosphate-dependent aminotransferase family.</text>
</comment>